<evidence type="ECO:0000313" key="2">
    <source>
        <dbReference type="EMBL" id="MEM5947258.1"/>
    </source>
</evidence>
<sequence length="106" mass="12771">MKMNEIEKMERELKKSKKKQENLERKQQKKKGNLIGDYIKKLSSLFFYDKEMIYNIPNNPDIENCIAEIQLEIPQEEWETVMRKAIKTTGVKEKEIAFNQLKEYLK</sequence>
<protein>
    <submittedName>
        <fullName evidence="2">Uncharacterized protein</fullName>
    </submittedName>
</protein>
<feature type="compositionally biased region" description="Basic and acidic residues" evidence="1">
    <location>
        <begin position="1"/>
        <end position="26"/>
    </location>
</feature>
<dbReference type="Proteomes" id="UP001466331">
    <property type="component" value="Unassembled WGS sequence"/>
</dbReference>
<name>A0ABU9U9B0_9SPIR</name>
<dbReference type="EMBL" id="JBCHKQ010000001">
    <property type="protein sequence ID" value="MEM5947258.1"/>
    <property type="molecule type" value="Genomic_DNA"/>
</dbReference>
<comment type="caution">
    <text evidence="2">The sequence shown here is derived from an EMBL/GenBank/DDBJ whole genome shotgun (WGS) entry which is preliminary data.</text>
</comment>
<gene>
    <name evidence="2" type="ORF">WKV44_01750</name>
</gene>
<accession>A0ABU9U9B0</accession>
<dbReference type="RefSeq" id="WP_420068708.1">
    <property type="nucleotide sequence ID" value="NZ_JBCHKQ010000001.1"/>
</dbReference>
<dbReference type="NCBIfam" id="NF047642">
    <property type="entry name" value="LB_289_fam"/>
    <property type="match status" value="1"/>
</dbReference>
<proteinExistence type="predicted"/>
<evidence type="ECO:0000256" key="1">
    <source>
        <dbReference type="SAM" id="MobiDB-lite"/>
    </source>
</evidence>
<keyword evidence="3" id="KW-1185">Reference proteome</keyword>
<reference evidence="2 3" key="1">
    <citation type="submission" date="2024-03" db="EMBL/GenBank/DDBJ databases">
        <title>Ignisphaera cupida sp. nov., a hyperthermophilic hydrolytic archaeon from a hot spring of Kamchatka, and proposal of Ignisphaeraceae fam. nov.</title>
        <authorList>
            <person name="Podosokorskaya O.A."/>
            <person name="Elcheninov A.G."/>
            <person name="Maltseva A.I."/>
            <person name="Zayulina K.S."/>
            <person name="Novikov A."/>
            <person name="Merkel A.Y."/>
        </authorList>
    </citation>
    <scope>NUCLEOTIDE SEQUENCE [LARGE SCALE GENOMIC DNA]</scope>
    <source>
        <strain evidence="2 3">38H-sp</strain>
    </source>
</reference>
<evidence type="ECO:0000313" key="3">
    <source>
        <dbReference type="Proteomes" id="UP001466331"/>
    </source>
</evidence>
<feature type="region of interest" description="Disordered" evidence="1">
    <location>
        <begin position="1"/>
        <end position="29"/>
    </location>
</feature>
<organism evidence="2 3">
    <name type="scientific">Rarispira pelagica</name>
    <dbReference type="NCBI Taxonomy" id="3141764"/>
    <lineage>
        <taxon>Bacteria</taxon>
        <taxon>Pseudomonadati</taxon>
        <taxon>Spirochaetota</taxon>
        <taxon>Spirochaetia</taxon>
        <taxon>Winmispirales</taxon>
        <taxon>Winmispiraceae</taxon>
        <taxon>Rarispira</taxon>
    </lineage>
</organism>